<accession>A0ABP8I8R1</accession>
<evidence type="ECO:0000256" key="2">
    <source>
        <dbReference type="SAM" id="SignalP"/>
    </source>
</evidence>
<dbReference type="PANTHER" id="PTHR42928">
    <property type="entry name" value="TRICARBOXYLATE-BINDING PROTEIN"/>
    <property type="match status" value="1"/>
</dbReference>
<dbReference type="EMBL" id="BAABGJ010000079">
    <property type="protein sequence ID" value="GAA4353691.1"/>
    <property type="molecule type" value="Genomic_DNA"/>
</dbReference>
<dbReference type="InterPro" id="IPR042100">
    <property type="entry name" value="Bug_dom1"/>
</dbReference>
<evidence type="ECO:0000313" key="4">
    <source>
        <dbReference type="Proteomes" id="UP001500975"/>
    </source>
</evidence>
<dbReference type="SUPFAM" id="SSF53850">
    <property type="entry name" value="Periplasmic binding protein-like II"/>
    <property type="match status" value="1"/>
</dbReference>
<sequence>MNRLIRPLAATLLSLATSGALAFPDRPITIIVPFNAGTTNDINARDLAQVLSAVAKQPVLVDNRAGAEGTLGGQALVNGPADGHTLMFSSNSLTVFDPLLKKNIPYDPNKDIVPICAAGRTNNLVNVSATGPYKSLADLIAAAKSQPGKLTFGYTSTSMRLAGELFQQASGTKLTGVPYRSSVTGLTDVSSGQVDITFIDRVSAQAFYDSGKIRPLAVSGPSRLSALPDVPSAKELGLPAYSVFPWFGVYASGKTPPDVLAQVRELVARAVTTPEMAANMEKRGLEPFTACGDALVKHKQQETEQWREVIRKAGIEPQ</sequence>
<dbReference type="RefSeq" id="WP_345540657.1">
    <property type="nucleotide sequence ID" value="NZ_BAABGJ010000079.1"/>
</dbReference>
<reference evidence="4" key="1">
    <citation type="journal article" date="2019" name="Int. J. Syst. Evol. Microbiol.">
        <title>The Global Catalogue of Microorganisms (GCM) 10K type strain sequencing project: providing services to taxonomists for standard genome sequencing and annotation.</title>
        <authorList>
            <consortium name="The Broad Institute Genomics Platform"/>
            <consortium name="The Broad Institute Genome Sequencing Center for Infectious Disease"/>
            <person name="Wu L."/>
            <person name="Ma J."/>
        </authorList>
    </citation>
    <scope>NUCLEOTIDE SEQUENCE [LARGE SCALE GENOMIC DNA]</scope>
    <source>
        <strain evidence="4">JCM 17804</strain>
    </source>
</reference>
<keyword evidence="4" id="KW-1185">Reference proteome</keyword>
<dbReference type="Pfam" id="PF03401">
    <property type="entry name" value="TctC"/>
    <property type="match status" value="1"/>
</dbReference>
<name>A0ABP8I8R1_9BURK</name>
<keyword evidence="2" id="KW-0732">Signal</keyword>
<dbReference type="PANTHER" id="PTHR42928:SF5">
    <property type="entry name" value="BLR1237 PROTEIN"/>
    <property type="match status" value="1"/>
</dbReference>
<dbReference type="Gene3D" id="3.40.190.150">
    <property type="entry name" value="Bordetella uptake gene, domain 1"/>
    <property type="match status" value="1"/>
</dbReference>
<comment type="similarity">
    <text evidence="1">Belongs to the UPF0065 (bug) family.</text>
</comment>
<feature type="chain" id="PRO_5045082506" evidence="2">
    <location>
        <begin position="23"/>
        <end position="318"/>
    </location>
</feature>
<evidence type="ECO:0000256" key="1">
    <source>
        <dbReference type="ARBA" id="ARBA00006987"/>
    </source>
</evidence>
<proteinExistence type="inferred from homology"/>
<dbReference type="Gene3D" id="3.40.190.10">
    <property type="entry name" value="Periplasmic binding protein-like II"/>
    <property type="match status" value="1"/>
</dbReference>
<feature type="signal peptide" evidence="2">
    <location>
        <begin position="1"/>
        <end position="22"/>
    </location>
</feature>
<dbReference type="Proteomes" id="UP001500975">
    <property type="component" value="Unassembled WGS sequence"/>
</dbReference>
<comment type="caution">
    <text evidence="3">The sequence shown here is derived from an EMBL/GenBank/DDBJ whole genome shotgun (WGS) entry which is preliminary data.</text>
</comment>
<dbReference type="CDD" id="cd07012">
    <property type="entry name" value="PBP2_Bug_TTT"/>
    <property type="match status" value="1"/>
</dbReference>
<dbReference type="PIRSF" id="PIRSF017082">
    <property type="entry name" value="YflP"/>
    <property type="match status" value="1"/>
</dbReference>
<evidence type="ECO:0000313" key="3">
    <source>
        <dbReference type="EMBL" id="GAA4353691.1"/>
    </source>
</evidence>
<dbReference type="InterPro" id="IPR005064">
    <property type="entry name" value="BUG"/>
</dbReference>
<gene>
    <name evidence="3" type="ORF">GCM10023165_44120</name>
</gene>
<organism evidence="3 4">
    <name type="scientific">Variovorax defluvii</name>
    <dbReference type="NCBI Taxonomy" id="913761"/>
    <lineage>
        <taxon>Bacteria</taxon>
        <taxon>Pseudomonadati</taxon>
        <taxon>Pseudomonadota</taxon>
        <taxon>Betaproteobacteria</taxon>
        <taxon>Burkholderiales</taxon>
        <taxon>Comamonadaceae</taxon>
        <taxon>Variovorax</taxon>
    </lineage>
</organism>
<protein>
    <submittedName>
        <fullName evidence="3">Tripartite tricarboxylate transporter substrate binding protein</fullName>
    </submittedName>
</protein>